<dbReference type="AlphaFoldDB" id="A0A146K2S4"/>
<gene>
    <name evidence="1" type="ORF">TPC1_17506</name>
</gene>
<organism evidence="1">
    <name type="scientific">Trepomonas sp. PC1</name>
    <dbReference type="NCBI Taxonomy" id="1076344"/>
    <lineage>
        <taxon>Eukaryota</taxon>
        <taxon>Metamonada</taxon>
        <taxon>Diplomonadida</taxon>
        <taxon>Hexamitidae</taxon>
        <taxon>Hexamitinae</taxon>
        <taxon>Trepomonas</taxon>
    </lineage>
</organism>
<proteinExistence type="predicted"/>
<feature type="non-terminal residue" evidence="1">
    <location>
        <position position="468"/>
    </location>
</feature>
<feature type="non-terminal residue" evidence="1">
    <location>
        <position position="1"/>
    </location>
</feature>
<protein>
    <submittedName>
        <fullName evidence="1">Uncharacterized protein</fullName>
    </submittedName>
</protein>
<dbReference type="EMBL" id="GDID01005599">
    <property type="protein sequence ID" value="JAP91007.1"/>
    <property type="molecule type" value="Transcribed_RNA"/>
</dbReference>
<name>A0A146K2S4_9EUKA</name>
<reference evidence="1" key="1">
    <citation type="submission" date="2015-07" db="EMBL/GenBank/DDBJ databases">
        <title>Adaptation to a free-living lifestyle via gene acquisitions in the diplomonad Trepomonas sp. PC1.</title>
        <authorList>
            <person name="Xu F."/>
            <person name="Jerlstrom-Hultqvist J."/>
            <person name="Kolisko M."/>
            <person name="Simpson A.G.B."/>
            <person name="Roger A.J."/>
            <person name="Svard S.G."/>
            <person name="Andersson J.O."/>
        </authorList>
    </citation>
    <scope>NUCLEOTIDE SEQUENCE</scope>
    <source>
        <strain evidence="1">PC1</strain>
    </source>
</reference>
<evidence type="ECO:0000313" key="1">
    <source>
        <dbReference type="EMBL" id="JAP91007.1"/>
    </source>
</evidence>
<accession>A0A146K2S4</accession>
<sequence>HDIEEQLSHISMLGQQVDTQAIQKIEQLEMMLSNLKLKATDQSQMSFESNTQQQFQVCGAITQKIVDLHKDSFQEKLLAPSPLELLHDQLCDYHVIKQSKLYKSSSNKMLRSKSVGKSQLNIEPSENRLQPHLNKLSDILLHYGTMTGFKQLIPRNYQTNFQEISKLMYSIIPKYCQGITLDTQQCVQLFQDCNLLQFVDGMTLQVLFQRACYLQTQLLEHYSENNTNSLLSAVIKAQKAVKTQMINQQFNYSLIKRINYIGFIMLVYSVAEHVKKAELKSNLQEMQNVQQNKQKEENFYQSYQFDGQFADKGQKVQFEHSWSILYTFGLLIDQFLLQKAKTFGILTHKPMLNPDLHQFPQCLLLLSKHVQTIKKLFSAIQTESKLMDFNHLYKICAQAGIHQLLTRDFCFQVVMRLFSKVDKATFVPGIDEDEFLVAIFIVSNYALFKEPWVQKYKRPEDRLQYVLG</sequence>